<sequence>MSAAARRPGLDLMRVAAVAAVAWFHYGFRMQVTGEAGPVAGAGSPGEWARFGYLGVSVFFAISGYVISISTEGRDPFTFAVARIARLWPVYVVAMTLTALVTLAVPALGFPLSLPQYLANLTMLSPFLGQPFMDGAYWSIVAEILFYGWVGLLMLVGLWSRHQVAIALVWLAVAALDQAVIGSDVLRRLLLTDFAGFFAFGMMLRARERGEAGASLVLAAAFVQATAAAILFAGGLVELYRGAPFSPIAVAGIVAVSLLVLALATRLDVPWLPVGPVAVAGRATYPFYLLHQHIGYAGFFLLAPALGPGVSALVILAAVALAALVLTVIVERPAARAVRGAGEWVRLRALSFRRRPAG</sequence>
<keyword evidence="1" id="KW-1133">Transmembrane helix</keyword>
<dbReference type="RefSeq" id="WP_158193232.1">
    <property type="nucleotide sequence ID" value="NZ_CP046908.1"/>
</dbReference>
<keyword evidence="3" id="KW-0012">Acyltransferase</keyword>
<keyword evidence="1" id="KW-0812">Transmembrane</keyword>
<accession>A0A857C5X6</accession>
<feature type="transmembrane region" description="Helical" evidence="1">
    <location>
        <begin position="48"/>
        <end position="67"/>
    </location>
</feature>
<dbReference type="AlphaFoldDB" id="A0A857C5X6"/>
<dbReference type="KEGG" id="siw:GH266_06875"/>
<proteinExistence type="predicted"/>
<dbReference type="PANTHER" id="PTHR23028:SF53">
    <property type="entry name" value="ACYL_TRANSF_3 DOMAIN-CONTAINING PROTEIN"/>
    <property type="match status" value="1"/>
</dbReference>
<dbReference type="Proteomes" id="UP000435648">
    <property type="component" value="Chromosome"/>
</dbReference>
<evidence type="ECO:0000259" key="2">
    <source>
        <dbReference type="Pfam" id="PF01757"/>
    </source>
</evidence>
<feature type="transmembrane region" description="Helical" evidence="1">
    <location>
        <begin position="12"/>
        <end position="28"/>
    </location>
</feature>
<name>A0A857C5X6_9HYPH</name>
<dbReference type="OrthoDB" id="9796461at2"/>
<feature type="transmembrane region" description="Helical" evidence="1">
    <location>
        <begin position="187"/>
        <end position="204"/>
    </location>
</feature>
<dbReference type="Pfam" id="PF01757">
    <property type="entry name" value="Acyl_transf_3"/>
    <property type="match status" value="1"/>
</dbReference>
<feature type="transmembrane region" description="Helical" evidence="1">
    <location>
        <begin position="309"/>
        <end position="330"/>
    </location>
</feature>
<keyword evidence="3" id="KW-0808">Transferase</keyword>
<gene>
    <name evidence="3" type="ORF">GH266_06875</name>
</gene>
<dbReference type="GO" id="GO:0016747">
    <property type="term" value="F:acyltransferase activity, transferring groups other than amino-acyl groups"/>
    <property type="evidence" value="ECO:0007669"/>
    <property type="project" value="InterPro"/>
</dbReference>
<feature type="domain" description="Acyltransferase 3" evidence="2">
    <location>
        <begin position="8"/>
        <end position="329"/>
    </location>
</feature>
<dbReference type="GO" id="GO:0016020">
    <property type="term" value="C:membrane"/>
    <property type="evidence" value="ECO:0007669"/>
    <property type="project" value="TreeGrafter"/>
</dbReference>
<evidence type="ECO:0000313" key="3">
    <source>
        <dbReference type="EMBL" id="QGZ34255.1"/>
    </source>
</evidence>
<feature type="transmembrane region" description="Helical" evidence="1">
    <location>
        <begin position="243"/>
        <end position="264"/>
    </location>
</feature>
<feature type="transmembrane region" description="Helical" evidence="1">
    <location>
        <begin position="216"/>
        <end position="237"/>
    </location>
</feature>
<reference evidence="3 4" key="1">
    <citation type="submission" date="2019-12" db="EMBL/GenBank/DDBJ databases">
        <title>The genome of Stappia indica PHM037.</title>
        <authorList>
            <person name="Kacar D."/>
            <person name="Galan B."/>
            <person name="Canedo L."/>
            <person name="Rodriguez P."/>
            <person name="de la Calle F."/>
            <person name="Garcia J.L."/>
        </authorList>
    </citation>
    <scope>NUCLEOTIDE SEQUENCE [LARGE SCALE GENOMIC DNA]</scope>
    <source>
        <strain evidence="3 4">PHM037</strain>
    </source>
</reference>
<dbReference type="InterPro" id="IPR050879">
    <property type="entry name" value="Acyltransferase_3"/>
</dbReference>
<protein>
    <submittedName>
        <fullName evidence="3">Acyltransferase family protein</fullName>
    </submittedName>
</protein>
<dbReference type="EMBL" id="CP046908">
    <property type="protein sequence ID" value="QGZ34255.1"/>
    <property type="molecule type" value="Genomic_DNA"/>
</dbReference>
<feature type="transmembrane region" description="Helical" evidence="1">
    <location>
        <begin position="88"/>
        <end position="115"/>
    </location>
</feature>
<feature type="transmembrane region" description="Helical" evidence="1">
    <location>
        <begin position="135"/>
        <end position="157"/>
    </location>
</feature>
<dbReference type="PANTHER" id="PTHR23028">
    <property type="entry name" value="ACETYLTRANSFERASE"/>
    <property type="match status" value="1"/>
</dbReference>
<feature type="transmembrane region" description="Helical" evidence="1">
    <location>
        <begin position="164"/>
        <end position="181"/>
    </location>
</feature>
<evidence type="ECO:0000313" key="4">
    <source>
        <dbReference type="Proteomes" id="UP000435648"/>
    </source>
</evidence>
<organism evidence="3 4">
    <name type="scientific">Stappia indica</name>
    <dbReference type="NCBI Taxonomy" id="538381"/>
    <lineage>
        <taxon>Bacteria</taxon>
        <taxon>Pseudomonadati</taxon>
        <taxon>Pseudomonadota</taxon>
        <taxon>Alphaproteobacteria</taxon>
        <taxon>Hyphomicrobiales</taxon>
        <taxon>Stappiaceae</taxon>
        <taxon>Stappia</taxon>
    </lineage>
</organism>
<keyword evidence="1" id="KW-0472">Membrane</keyword>
<evidence type="ECO:0000256" key="1">
    <source>
        <dbReference type="SAM" id="Phobius"/>
    </source>
</evidence>
<dbReference type="GO" id="GO:0009103">
    <property type="term" value="P:lipopolysaccharide biosynthetic process"/>
    <property type="evidence" value="ECO:0007669"/>
    <property type="project" value="TreeGrafter"/>
</dbReference>
<dbReference type="InterPro" id="IPR002656">
    <property type="entry name" value="Acyl_transf_3_dom"/>
</dbReference>